<gene>
    <name evidence="4" type="ORF">EA71_02980</name>
</gene>
<feature type="compositionally biased region" description="Basic and acidic residues" evidence="2">
    <location>
        <begin position="935"/>
        <end position="948"/>
    </location>
</feature>
<organism evidence="4 5">
    <name type="scientific">Enterococcus durans</name>
    <dbReference type="NCBI Taxonomy" id="53345"/>
    <lineage>
        <taxon>Bacteria</taxon>
        <taxon>Bacillati</taxon>
        <taxon>Bacillota</taxon>
        <taxon>Bacilli</taxon>
        <taxon>Lactobacillales</taxon>
        <taxon>Enterococcaceae</taxon>
        <taxon>Enterococcus</taxon>
    </lineage>
</organism>
<evidence type="ECO:0000256" key="2">
    <source>
        <dbReference type="SAM" id="MobiDB-lite"/>
    </source>
</evidence>
<keyword evidence="3" id="KW-0472">Membrane</keyword>
<name>A0A367CDN5_9ENTE</name>
<keyword evidence="3" id="KW-0812">Transmembrane</keyword>
<comment type="caution">
    <text evidence="4">The sequence shown here is derived from an EMBL/GenBank/DDBJ whole genome shotgun (WGS) entry which is preliminary data.</text>
</comment>
<dbReference type="EMBL" id="LEPB01000007">
    <property type="protein sequence ID" value="RCA09663.1"/>
    <property type="molecule type" value="Genomic_DNA"/>
</dbReference>
<feature type="coiled-coil region" evidence="1">
    <location>
        <begin position="171"/>
        <end position="220"/>
    </location>
</feature>
<evidence type="ECO:0000313" key="4">
    <source>
        <dbReference type="EMBL" id="RCA09663.1"/>
    </source>
</evidence>
<keyword evidence="3" id="KW-1133">Transmembrane helix</keyword>
<proteinExistence type="predicted"/>
<keyword evidence="1" id="KW-0175">Coiled coil</keyword>
<feature type="region of interest" description="Disordered" evidence="2">
    <location>
        <begin position="338"/>
        <end position="417"/>
    </location>
</feature>
<dbReference type="AlphaFoldDB" id="A0A367CDN5"/>
<feature type="region of interest" description="Disordered" evidence="2">
    <location>
        <begin position="861"/>
        <end position="1002"/>
    </location>
</feature>
<feature type="transmembrane region" description="Helical" evidence="3">
    <location>
        <begin position="783"/>
        <end position="804"/>
    </location>
</feature>
<feature type="transmembrane region" description="Helical" evidence="3">
    <location>
        <begin position="749"/>
        <end position="771"/>
    </location>
</feature>
<feature type="compositionally biased region" description="Polar residues" evidence="2">
    <location>
        <begin position="954"/>
        <end position="978"/>
    </location>
</feature>
<feature type="compositionally biased region" description="Basic and acidic residues" evidence="2">
    <location>
        <begin position="891"/>
        <end position="903"/>
    </location>
</feature>
<dbReference type="Proteomes" id="UP000252797">
    <property type="component" value="Unassembled WGS sequence"/>
</dbReference>
<feature type="coiled-coil region" evidence="1">
    <location>
        <begin position="829"/>
        <end position="856"/>
    </location>
</feature>
<feature type="compositionally biased region" description="Basic and acidic residues" evidence="2">
    <location>
        <begin position="861"/>
        <end position="882"/>
    </location>
</feature>
<evidence type="ECO:0000313" key="5">
    <source>
        <dbReference type="Proteomes" id="UP000252797"/>
    </source>
</evidence>
<reference evidence="4 5" key="1">
    <citation type="submission" date="2015-06" db="EMBL/GenBank/DDBJ databases">
        <title>The Genome Sequence of Enterococcus durans 4EA1.</title>
        <authorList>
            <consortium name="The Broad Institute Genomics Platform"/>
            <consortium name="The Broad Institute Genome Sequencing Center for Infectious Disease"/>
            <person name="Earl A.M."/>
            <person name="Van Tyne D."/>
            <person name="Lebreton F."/>
            <person name="Saavedra J.T."/>
            <person name="Gilmore M.S."/>
            <person name="Manson Mcguire A."/>
            <person name="Clock S."/>
            <person name="Crupain M."/>
            <person name="Rangan U."/>
            <person name="Young S."/>
            <person name="Abouelleil A."/>
            <person name="Cao P."/>
            <person name="Chapman S.B."/>
            <person name="Griggs A."/>
            <person name="Priest M."/>
            <person name="Shea T."/>
            <person name="Wortman J."/>
            <person name="Nusbaum C."/>
            <person name="Birren B."/>
        </authorList>
    </citation>
    <scope>NUCLEOTIDE SEQUENCE [LARGE SCALE GENOMIC DNA]</scope>
    <source>
        <strain evidence="4 5">4EA1</strain>
    </source>
</reference>
<protein>
    <submittedName>
        <fullName evidence="4">Uncharacterized protein</fullName>
    </submittedName>
</protein>
<feature type="coiled-coil region" evidence="1">
    <location>
        <begin position="71"/>
        <end position="135"/>
    </location>
</feature>
<dbReference type="STRING" id="53345.LIU_01520"/>
<dbReference type="RefSeq" id="WP_113846425.1">
    <property type="nucleotide sequence ID" value="NZ_LEPB01000007.1"/>
</dbReference>
<feature type="compositionally biased region" description="Basic and acidic residues" evidence="2">
    <location>
        <begin position="367"/>
        <end position="380"/>
    </location>
</feature>
<accession>A0A367CDN5</accession>
<evidence type="ECO:0000256" key="1">
    <source>
        <dbReference type="SAM" id="Coils"/>
    </source>
</evidence>
<sequence>MGTNEEDKSGNPIDDLINQSNLTEDFIKLFLTEKGGQHNKRILRIASGEKPPSIGNILESFEELKATKLQNLETEKKISDWLVEKESLEKKKSFLQPTGKTIDLKVLEEKQKNLMADLVQAQKNYQINNQKLETAKNGLNTISLEQAIKDPSNQNISYLTSLRSAEFMRASSVLNEKNKSLEIEVDKLRREVSQLKKHENKVVQEALTNTEKNIAQLSNVEIQIVEKLGNTNDLTNIEKAVEPVQRLERTPSFSQYLPKDEESVGDLKQKLDAVQEMKEKLTFEKNVYIAHSEILENIAVSDPAKVLNTSDLLLRQSEFNIPRPKLNRSQSIQENIQERPKLTRSYSAPHLTDRNGISKIKLPRPQLKREHVVDGSENPKIKLPRPNLKRPHSVQKAMESPAVKRSRPTPELTLPNQKVDGKLMEAYRPYLKEQVELLEQRVRIAEAIIKKAPMNNFLLDRKSKTQRVDRFKDIKATMAEDTQLINDLKSILQDNNKLSDYIEKVVPKDKSMLSQEIEQVKKDTLELIEKTNELKKIDYKELSNRWYHVFKRPSFYALIGRQAAWATPFLLMPAVPGFIAQVMPDTTLIMHGAAGISAVQQAILGTYVAQKVLYVGPKLLGRGMDRLSQVTRKKFPRAAKGLDKVVERVQAKVLSPVKDKVYTPIKNRIANTQETISKHTIRPVAAKLAPVIAQLKKTLHIDGKLTPEQRKLRNKGFNPVTGERLSLKMRAWNLTKRSLDYMWRHKIKIALIVGLTAGAIFTAGAIAPAIFPVLVSSIMTDAFALAASSFIVCGSVLLADKLVFKPIQKFLVRREVRNRAKMIVKRYEKDKEKGQHQSLNQEYKEKISEIVKVETKEQVVAKEKTPEPVRTEVAKSAVERPQAEMVAQKVEGPKVTEPAHKGEQNSQSRVDQAGPSQPKIEAIKNEATHSVNVKSEQRTPEAVAEKKVLRSFSDLKNTSVEKSNLASQRNNQTLQVAQEEQKKREATQSNTRKKKVEQPVMS</sequence>
<evidence type="ECO:0000256" key="3">
    <source>
        <dbReference type="SAM" id="Phobius"/>
    </source>
</evidence>